<dbReference type="Proteomes" id="UP000240572">
    <property type="component" value="Unassembled WGS sequence"/>
</dbReference>
<name>A0A2P8D428_9BACT</name>
<sequence length="148" mass="16506">MHHNLLFISRNPLKQYEHNPNTQSMKLIYKLTFLLILAGIALVNPDAAFAQNGEKNVISNQDRTIVVYPTPANTVATVRLSSSLRNEVSKIEIVNLIGRKIDEQSVFDKNTAEFTFNNLGSAAAGIYMVVARDKFGKIIQSAKMIISR</sequence>
<accession>A0A2P8D428</accession>
<comment type="caution">
    <text evidence="2">The sequence shown here is derived from an EMBL/GenBank/DDBJ whole genome shotgun (WGS) entry which is preliminary data.</text>
</comment>
<protein>
    <submittedName>
        <fullName evidence="2">Putative secreted protein (Por secretion system target)</fullName>
    </submittedName>
</protein>
<gene>
    <name evidence="2" type="ORF">B0I18_10461</name>
</gene>
<dbReference type="Pfam" id="PF18962">
    <property type="entry name" value="Por_Secre_tail"/>
    <property type="match status" value="1"/>
</dbReference>
<keyword evidence="3" id="KW-1185">Reference proteome</keyword>
<dbReference type="AlphaFoldDB" id="A0A2P8D428"/>
<evidence type="ECO:0000313" key="3">
    <source>
        <dbReference type="Proteomes" id="UP000240572"/>
    </source>
</evidence>
<feature type="domain" description="Secretion system C-terminal sorting" evidence="1">
    <location>
        <begin position="67"/>
        <end position="145"/>
    </location>
</feature>
<proteinExistence type="predicted"/>
<dbReference type="InterPro" id="IPR026444">
    <property type="entry name" value="Secre_tail"/>
</dbReference>
<dbReference type="NCBIfam" id="TIGR04183">
    <property type="entry name" value="Por_Secre_tail"/>
    <property type="match status" value="1"/>
</dbReference>
<reference evidence="2 3" key="1">
    <citation type="submission" date="2018-03" db="EMBL/GenBank/DDBJ databases">
        <title>Genomic Encyclopedia of Type Strains, Phase III (KMG-III): the genomes of soil and plant-associated and newly described type strains.</title>
        <authorList>
            <person name="Whitman W."/>
        </authorList>
    </citation>
    <scope>NUCLEOTIDE SEQUENCE [LARGE SCALE GENOMIC DNA]</scope>
    <source>
        <strain evidence="2 3">CGMCC 1.12700</strain>
    </source>
</reference>
<evidence type="ECO:0000259" key="1">
    <source>
        <dbReference type="Pfam" id="PF18962"/>
    </source>
</evidence>
<organism evidence="2 3">
    <name type="scientific">Taibaiella chishuiensis</name>
    <dbReference type="NCBI Taxonomy" id="1434707"/>
    <lineage>
        <taxon>Bacteria</taxon>
        <taxon>Pseudomonadati</taxon>
        <taxon>Bacteroidota</taxon>
        <taxon>Chitinophagia</taxon>
        <taxon>Chitinophagales</taxon>
        <taxon>Chitinophagaceae</taxon>
        <taxon>Taibaiella</taxon>
    </lineage>
</organism>
<dbReference type="EMBL" id="PYGD01000004">
    <property type="protein sequence ID" value="PSK91967.1"/>
    <property type="molecule type" value="Genomic_DNA"/>
</dbReference>
<evidence type="ECO:0000313" key="2">
    <source>
        <dbReference type="EMBL" id="PSK91967.1"/>
    </source>
</evidence>